<keyword evidence="6" id="KW-0808">Transferase</keyword>
<name>A0ABT1WDG9_9BURK</name>
<comment type="caution">
    <text evidence="13">The sequence shown here is derived from an EMBL/GenBank/DDBJ whole genome shotgun (WGS) entry which is preliminary data.</text>
</comment>
<comment type="pathway">
    <text evidence="2">Lipid metabolism.</text>
</comment>
<keyword evidence="7" id="KW-0319">Glycerol metabolism</keyword>
<evidence type="ECO:0000256" key="7">
    <source>
        <dbReference type="ARBA" id="ARBA00022798"/>
    </source>
</evidence>
<evidence type="ECO:0000256" key="3">
    <source>
        <dbReference type="ARBA" id="ARBA00009587"/>
    </source>
</evidence>
<dbReference type="InterPro" id="IPR014292">
    <property type="entry name" value="Acyl_transf_WS/DGAT"/>
</dbReference>
<evidence type="ECO:0000259" key="12">
    <source>
        <dbReference type="Pfam" id="PF06974"/>
    </source>
</evidence>
<dbReference type="EMBL" id="JANIGO010000001">
    <property type="protein sequence ID" value="MCQ8895424.1"/>
    <property type="molecule type" value="Genomic_DNA"/>
</dbReference>
<comment type="catalytic activity">
    <reaction evidence="10">
        <text>an acyl-CoA + a 1,2-diacyl-sn-glycerol = a triacyl-sn-glycerol + CoA</text>
        <dbReference type="Rhea" id="RHEA:10868"/>
        <dbReference type="ChEBI" id="CHEBI:17815"/>
        <dbReference type="ChEBI" id="CHEBI:57287"/>
        <dbReference type="ChEBI" id="CHEBI:58342"/>
        <dbReference type="ChEBI" id="CHEBI:64615"/>
        <dbReference type="EC" id="2.3.1.20"/>
    </reaction>
</comment>
<dbReference type="Pfam" id="PF06974">
    <property type="entry name" value="WS_DGAT_C"/>
    <property type="match status" value="1"/>
</dbReference>
<evidence type="ECO:0000256" key="10">
    <source>
        <dbReference type="ARBA" id="ARBA00048109"/>
    </source>
</evidence>
<keyword evidence="14" id="KW-1185">Reference proteome</keyword>
<evidence type="ECO:0000256" key="1">
    <source>
        <dbReference type="ARBA" id="ARBA00004771"/>
    </source>
</evidence>
<protein>
    <recommendedName>
        <fullName evidence="4">diacylglycerol O-acyltransferase</fullName>
        <ecNumber evidence="4">2.3.1.20</ecNumber>
    </recommendedName>
</protein>
<proteinExistence type="inferred from homology"/>
<dbReference type="Pfam" id="PF03007">
    <property type="entry name" value="WS_DGAT_cat"/>
    <property type="match status" value="1"/>
</dbReference>
<comment type="pathway">
    <text evidence="1">Glycerolipid metabolism; triacylglycerol biosynthesis.</text>
</comment>
<feature type="domain" description="O-acyltransferase WSD1-like N-terminal" evidence="11">
    <location>
        <begin position="5"/>
        <end position="273"/>
    </location>
</feature>
<dbReference type="InterPro" id="IPR045034">
    <property type="entry name" value="O-acyltransferase_WSD1-like"/>
</dbReference>
<dbReference type="PANTHER" id="PTHR31650:SF1">
    <property type="entry name" value="WAX ESTER SYNTHASE_DIACYLGLYCEROL ACYLTRANSFERASE 4-RELATED"/>
    <property type="match status" value="1"/>
</dbReference>
<evidence type="ECO:0000256" key="4">
    <source>
        <dbReference type="ARBA" id="ARBA00013244"/>
    </source>
</evidence>
<feature type="domain" description="O-acyltransferase WSD1 C-terminal" evidence="12">
    <location>
        <begin position="312"/>
        <end position="456"/>
    </location>
</feature>
<evidence type="ECO:0000256" key="5">
    <source>
        <dbReference type="ARBA" id="ARBA00022516"/>
    </source>
</evidence>
<dbReference type="NCBIfam" id="TIGR02946">
    <property type="entry name" value="acyl_WS_DGAT"/>
    <property type="match status" value="1"/>
</dbReference>
<dbReference type="PANTHER" id="PTHR31650">
    <property type="entry name" value="O-ACYLTRANSFERASE (WSD1-LIKE) FAMILY PROTEIN"/>
    <property type="match status" value="1"/>
</dbReference>
<sequence length="476" mass="52715">MMKALTPNDQLFLWLERRNQPMHVGGLILLKPPKTEKASDYVARVVAGMREHTQPVAPFNQRLVSRLGMWFWTEDEDFDLEAHFIHMSLPKPGRIRELLELVSKLHANMMDRAKPLWEAYVIDGLEDGRVAFYMKVHHALVDGVACMKMLQRSMAENAEIMDLPPFWANGNLRPHGTQGNRSASTENLLTAARQALQGATSQLGSLPKVLKEVGRSLWQTSVADPDFVSVIQAPRSVLNRRITASRRFAAQSWSMERIKACAEGLSMTLNDVVLAMCGSALRAYLSELNALPARPLVAMVPVSLRKDDSATGNHVALLLANLGTDTEDPVERIEKIARSVNHSKERFANMTQTEIMNYVATMMGISGVNLLTGIAPKLQAFNIVISNVPGPKHTLYYNGAEVDGVYPVSIVLDGHALNITLNSYNGKLEFGLIACRRTMPSMQRLLHFLEQGLVELEVAAGIPSRVPQPVGRQQAA</sequence>
<reference evidence="13 14" key="1">
    <citation type="submission" date="2022-07" db="EMBL/GenBank/DDBJ databases">
        <authorList>
            <person name="Xamxidin M."/>
            <person name="Wu M."/>
        </authorList>
    </citation>
    <scope>NUCLEOTIDE SEQUENCE [LARGE SCALE GENOMIC DNA]</scope>
    <source>
        <strain evidence="13 14">NBRC 111650</strain>
    </source>
</reference>
<evidence type="ECO:0000256" key="9">
    <source>
        <dbReference type="ARBA" id="ARBA00023315"/>
    </source>
</evidence>
<dbReference type="InterPro" id="IPR009721">
    <property type="entry name" value="O-acyltransferase_WSD1_C"/>
</dbReference>
<evidence type="ECO:0000313" key="14">
    <source>
        <dbReference type="Proteomes" id="UP001204142"/>
    </source>
</evidence>
<organism evidence="13 14">
    <name type="scientific">Limnobacter humi</name>
    <dbReference type="NCBI Taxonomy" id="1778671"/>
    <lineage>
        <taxon>Bacteria</taxon>
        <taxon>Pseudomonadati</taxon>
        <taxon>Pseudomonadota</taxon>
        <taxon>Betaproteobacteria</taxon>
        <taxon>Burkholderiales</taxon>
        <taxon>Burkholderiaceae</taxon>
        <taxon>Limnobacter</taxon>
    </lineage>
</organism>
<dbReference type="SUPFAM" id="SSF52777">
    <property type="entry name" value="CoA-dependent acyltransferases"/>
    <property type="match status" value="1"/>
</dbReference>
<dbReference type="Proteomes" id="UP001204142">
    <property type="component" value="Unassembled WGS sequence"/>
</dbReference>
<evidence type="ECO:0000256" key="8">
    <source>
        <dbReference type="ARBA" id="ARBA00023098"/>
    </source>
</evidence>
<accession>A0ABT1WDG9</accession>
<comment type="similarity">
    <text evidence="3">Belongs to the long-chain O-acyltransferase family.</text>
</comment>
<evidence type="ECO:0000256" key="6">
    <source>
        <dbReference type="ARBA" id="ARBA00022679"/>
    </source>
</evidence>
<evidence type="ECO:0000313" key="13">
    <source>
        <dbReference type="EMBL" id="MCQ8895424.1"/>
    </source>
</evidence>
<evidence type="ECO:0000259" key="11">
    <source>
        <dbReference type="Pfam" id="PF03007"/>
    </source>
</evidence>
<dbReference type="EC" id="2.3.1.20" evidence="4"/>
<dbReference type="RefSeq" id="WP_256763103.1">
    <property type="nucleotide sequence ID" value="NZ_JANIGO010000001.1"/>
</dbReference>
<keyword evidence="5" id="KW-0444">Lipid biosynthesis</keyword>
<evidence type="ECO:0000256" key="2">
    <source>
        <dbReference type="ARBA" id="ARBA00005189"/>
    </source>
</evidence>
<keyword evidence="8" id="KW-0443">Lipid metabolism</keyword>
<gene>
    <name evidence="13" type="ORF">NQT62_03095</name>
</gene>
<dbReference type="InterPro" id="IPR004255">
    <property type="entry name" value="O-acyltransferase_WSD1_N"/>
</dbReference>
<keyword evidence="9" id="KW-0012">Acyltransferase</keyword>